<keyword evidence="8" id="KW-0539">Nucleus</keyword>
<evidence type="ECO:0000256" key="7">
    <source>
        <dbReference type="ARBA" id="ARBA00023125"/>
    </source>
</evidence>
<evidence type="ECO:0000256" key="8">
    <source>
        <dbReference type="ARBA" id="ARBA00023242"/>
    </source>
</evidence>
<evidence type="ECO:0000256" key="6">
    <source>
        <dbReference type="ARBA" id="ARBA00022840"/>
    </source>
</evidence>
<evidence type="ECO:0008006" key="14">
    <source>
        <dbReference type="Google" id="ProtNLM"/>
    </source>
</evidence>
<feature type="compositionally biased region" description="Basic and acidic residues" evidence="9">
    <location>
        <begin position="904"/>
        <end position="925"/>
    </location>
</feature>
<keyword evidence="13" id="KW-1185">Reference proteome</keyword>
<dbReference type="Gene3D" id="3.40.50.10810">
    <property type="entry name" value="Tandem AAA-ATPase domain"/>
    <property type="match status" value="1"/>
</dbReference>
<dbReference type="InterPro" id="IPR044574">
    <property type="entry name" value="ARIP4-like"/>
</dbReference>
<feature type="compositionally biased region" description="Basic residues" evidence="9">
    <location>
        <begin position="489"/>
        <end position="501"/>
    </location>
</feature>
<dbReference type="GO" id="GO:0005634">
    <property type="term" value="C:nucleus"/>
    <property type="evidence" value="ECO:0007669"/>
    <property type="project" value="UniProtKB-SubCell"/>
</dbReference>
<feature type="compositionally biased region" description="Basic and acidic residues" evidence="9">
    <location>
        <begin position="293"/>
        <end position="316"/>
    </location>
</feature>
<dbReference type="GO" id="GO:0004386">
    <property type="term" value="F:helicase activity"/>
    <property type="evidence" value="ECO:0007669"/>
    <property type="project" value="UniProtKB-KW"/>
</dbReference>
<protein>
    <recommendedName>
        <fullName evidence="14">Transcriptional regulator ATRX homolog</fullName>
    </recommendedName>
</protein>
<dbReference type="SMART" id="SM00487">
    <property type="entry name" value="DEXDc"/>
    <property type="match status" value="1"/>
</dbReference>
<evidence type="ECO:0000313" key="12">
    <source>
        <dbReference type="EMBL" id="KAL1487977.1"/>
    </source>
</evidence>
<gene>
    <name evidence="12" type="ORF">ABEB36_015357</name>
</gene>
<feature type="region of interest" description="Disordered" evidence="9">
    <location>
        <begin position="379"/>
        <end position="546"/>
    </location>
</feature>
<feature type="compositionally biased region" description="Basic residues" evidence="9">
    <location>
        <begin position="280"/>
        <end position="292"/>
    </location>
</feature>
<evidence type="ECO:0000259" key="11">
    <source>
        <dbReference type="PROSITE" id="PS51194"/>
    </source>
</evidence>
<keyword evidence="5" id="KW-0347">Helicase</keyword>
<dbReference type="EMBL" id="JBDJPC010000016">
    <property type="protein sequence ID" value="KAL1487977.1"/>
    <property type="molecule type" value="Genomic_DNA"/>
</dbReference>
<dbReference type="CDD" id="cd18793">
    <property type="entry name" value="SF2_C_SNF"/>
    <property type="match status" value="1"/>
</dbReference>
<comment type="subcellular location">
    <subcellularLocation>
        <location evidence="1">Nucleus</location>
    </subcellularLocation>
</comment>
<feature type="region of interest" description="Disordered" evidence="9">
    <location>
        <begin position="343"/>
        <end position="363"/>
    </location>
</feature>
<evidence type="ECO:0000256" key="3">
    <source>
        <dbReference type="ARBA" id="ARBA00022741"/>
    </source>
</evidence>
<feature type="compositionally biased region" description="Low complexity" evidence="9">
    <location>
        <begin position="352"/>
        <end position="362"/>
    </location>
</feature>
<name>A0ABD1DZY9_HYPHA</name>
<evidence type="ECO:0000313" key="13">
    <source>
        <dbReference type="Proteomes" id="UP001566132"/>
    </source>
</evidence>
<keyword evidence="7" id="KW-0238">DNA-binding</keyword>
<feature type="compositionally biased region" description="Acidic residues" evidence="9">
    <location>
        <begin position="457"/>
        <end position="484"/>
    </location>
</feature>
<dbReference type="Proteomes" id="UP001566132">
    <property type="component" value="Unassembled WGS sequence"/>
</dbReference>
<feature type="domain" description="Helicase ATP-binding" evidence="10">
    <location>
        <begin position="611"/>
        <end position="782"/>
    </location>
</feature>
<dbReference type="InterPro" id="IPR038718">
    <property type="entry name" value="SNF2-like_sf"/>
</dbReference>
<dbReference type="SMART" id="SM00490">
    <property type="entry name" value="HELICc"/>
    <property type="match status" value="1"/>
</dbReference>
<dbReference type="InterPro" id="IPR049730">
    <property type="entry name" value="SNF2/RAD54-like_C"/>
</dbReference>
<accession>A0ABD1DZY9</accession>
<feature type="region of interest" description="Disordered" evidence="9">
    <location>
        <begin position="182"/>
        <end position="324"/>
    </location>
</feature>
<reference evidence="12 13" key="1">
    <citation type="submission" date="2024-05" db="EMBL/GenBank/DDBJ databases">
        <title>Genetic variation in Jamaican populations of the coffee berry borer (Hypothenemus hampei).</title>
        <authorList>
            <person name="Errbii M."/>
            <person name="Myrie A."/>
        </authorList>
    </citation>
    <scope>NUCLEOTIDE SEQUENCE [LARGE SCALE GENOMIC DNA]</scope>
    <source>
        <strain evidence="12">JA-Hopewell-2020-01-JO</strain>
        <tissue evidence="12">Whole body</tissue>
    </source>
</reference>
<dbReference type="SUPFAM" id="SSF52540">
    <property type="entry name" value="P-loop containing nucleoside triphosphate hydrolases"/>
    <property type="match status" value="2"/>
</dbReference>
<dbReference type="Pfam" id="PF00176">
    <property type="entry name" value="SNF2-rel_dom"/>
    <property type="match status" value="1"/>
</dbReference>
<feature type="compositionally biased region" description="Basic and acidic residues" evidence="9">
    <location>
        <begin position="379"/>
        <end position="418"/>
    </location>
</feature>
<dbReference type="InterPro" id="IPR000330">
    <property type="entry name" value="SNF2_N"/>
</dbReference>
<keyword evidence="3" id="KW-0547">Nucleotide-binding</keyword>
<feature type="domain" description="Helicase C-terminal" evidence="11">
    <location>
        <begin position="1019"/>
        <end position="1197"/>
    </location>
</feature>
<evidence type="ECO:0000256" key="5">
    <source>
        <dbReference type="ARBA" id="ARBA00022806"/>
    </source>
</evidence>
<dbReference type="Gene3D" id="1.20.120.850">
    <property type="entry name" value="SWI2/SNF2 ATPases, N-terminal domain"/>
    <property type="match status" value="1"/>
</dbReference>
<feature type="region of interest" description="Disordered" evidence="9">
    <location>
        <begin position="904"/>
        <end position="981"/>
    </location>
</feature>
<sequence>MSDDSEIERVLGSVQNALDILKNIGDVDKLLSEVDTITQRKLLKKVKNISSEMLNRANNIKDTFTKAYKASKSKKDSECDKVCENLNKNIKEETSECKNESNVDDETKEQSSERGDCVNNNINLTENTSSNLDQIKEQTAVPKIKVVDIKKLLPESNVSDTPPPIKGRKSVTFDRSVIVLSSSDEDTPKKSPRDKDGVPLKSVLRKTSPKVIDLSDSDAKENNENLRNTQSKVDSDKVTSSEESDSDIKSRSVRNKRHVKNRFSKLIQERNTRRNALVTMKKKYKGEHKHRKTDMQEHSDSSSDSEIEKQKNEELSTKNPNLNDCTSKLYVRLQKLDLQAIHKSTPPETIDSKNSSSDSQNKGIKLVLKINRIKDDLCKLSEGDDSPDSNKENSNKEHPDIVDGNDEILKDQSKESKSHSSTSDSEEDFANFSKKKDKQFKERKETKKRMRKMMSDSESESDNSEKDDDDKEEPKENDEEEEDNEEKKKNSKNPPRKRIKRVKESSSDEDDKSTRKHIRRLIGHDSLSETTLQAEQDEKERKARISEKQKKYNQIFDLKADATVEKVVLDFDESTNTPLLSVDKTLAIQLKPHQVQGVKFMWDATFESLERAKNTTGSGCILAHCMGLGKTLQVIALIHTLLTNQEKTKVEKVMVVCPVNTVLNWKNEFRKWMPNNDDFEVYELVTCKTSSINHERNYVIKNWYESGGVLIIGYNMFRTLSLVDPGPDLVICDEGHLLKNEKTNLSIAMNRIKTLRRIVLTGTPLQNNLREYWCMVQFIKPNLLGTYKEYLNRFVNPITNGQYTDSTQHDIMVMRRRSHVLHKLLDGVVQRQDYAVLEPYLPPKHEYVLFLKLTEVQVKLYKHYMENFARRSDGSNRTSFLFTDFQELQRICTHPRVLLDKSLENKERKEKNDDSESEGSLKDFIDDGSDVSTGSSSSSSDEENSDNLDSDQSEKPKKSRHKSSSKKMRLTRAQAAQKRENGELLEENEPEIVEPKHWWDDYINRDQLDNLTFGSKMTLLFQILKECEEIGDKILVFSQSLYTLNCIEYFLARIDEATQKSDTADGYTGSWALGLDYFRLDGSSSCDNRAAWCDEFNNPENTRARLFLISTKAGGLGINLVAANRVIIFDVSWNPSHDIQSIYRVYRFGQNKPSYIYRFVTYGTMEMKIYERQVTKQAISKRVIDEQQIDRHYSQNDIQELYKTDLEPEERPIPLVPKDILLGEMLQKYEENIYKYHEHQSLLENKQDEELNEDERKAAWEEFENEKVMRKTTAVTNFGPVHLGAINNAALTFSPQMIQIALGNIVRKDNPTWSEVQIRGILPALVTQLQIQMSENDFSMYNRVQQEIRLMQAQHAQLVRENFLKQFQNQQMIQKQQQLANQRLQFTPEQIRALQLAQATQNFLGPSHSNEVIDLND</sequence>
<dbReference type="PANTHER" id="PTHR45797">
    <property type="entry name" value="RAD54-LIKE"/>
    <property type="match status" value="1"/>
</dbReference>
<evidence type="ECO:0000256" key="2">
    <source>
        <dbReference type="ARBA" id="ARBA00007025"/>
    </source>
</evidence>
<comment type="similarity">
    <text evidence="2">Belongs to the SNF2/RAD54 helicase family.</text>
</comment>
<feature type="compositionally biased region" description="Low complexity" evidence="9">
    <location>
        <begin position="930"/>
        <end position="939"/>
    </location>
</feature>
<evidence type="ECO:0000259" key="10">
    <source>
        <dbReference type="PROSITE" id="PS51192"/>
    </source>
</evidence>
<dbReference type="GO" id="GO:0003677">
    <property type="term" value="F:DNA binding"/>
    <property type="evidence" value="ECO:0007669"/>
    <property type="project" value="UniProtKB-KW"/>
</dbReference>
<dbReference type="PROSITE" id="PS51194">
    <property type="entry name" value="HELICASE_CTER"/>
    <property type="match status" value="1"/>
</dbReference>
<feature type="compositionally biased region" description="Basic and acidic residues" evidence="9">
    <location>
        <begin position="233"/>
        <end position="250"/>
    </location>
</feature>
<dbReference type="InterPro" id="IPR001650">
    <property type="entry name" value="Helicase_C-like"/>
</dbReference>
<dbReference type="PROSITE" id="PS51192">
    <property type="entry name" value="HELICASE_ATP_BIND_1"/>
    <property type="match status" value="1"/>
</dbReference>
<evidence type="ECO:0000256" key="4">
    <source>
        <dbReference type="ARBA" id="ARBA00022801"/>
    </source>
</evidence>
<evidence type="ECO:0000256" key="9">
    <source>
        <dbReference type="SAM" id="MobiDB-lite"/>
    </source>
</evidence>
<dbReference type="PANTHER" id="PTHR45797:SF3">
    <property type="entry name" value="TRANSCRIPTIONAL REGULATOR ATRX HOMOLOG"/>
    <property type="match status" value="1"/>
</dbReference>
<dbReference type="Gene3D" id="3.40.50.300">
    <property type="entry name" value="P-loop containing nucleotide triphosphate hydrolases"/>
    <property type="match status" value="2"/>
</dbReference>
<dbReference type="InterPro" id="IPR014001">
    <property type="entry name" value="Helicase_ATP-bd"/>
</dbReference>
<feature type="compositionally biased region" description="Basic residues" evidence="9">
    <location>
        <begin position="251"/>
        <end position="263"/>
    </location>
</feature>
<feature type="compositionally biased region" description="Basic and acidic residues" evidence="9">
    <location>
        <begin position="536"/>
        <end position="546"/>
    </location>
</feature>
<feature type="region of interest" description="Disordered" evidence="9">
    <location>
        <begin position="98"/>
        <end position="119"/>
    </location>
</feature>
<dbReference type="GO" id="GO:0016787">
    <property type="term" value="F:hydrolase activity"/>
    <property type="evidence" value="ECO:0007669"/>
    <property type="project" value="UniProtKB-KW"/>
</dbReference>
<dbReference type="Pfam" id="PF00271">
    <property type="entry name" value="Helicase_C"/>
    <property type="match status" value="1"/>
</dbReference>
<comment type="caution">
    <text evidence="12">The sequence shown here is derived from an EMBL/GenBank/DDBJ whole genome shotgun (WGS) entry which is preliminary data.</text>
</comment>
<feature type="compositionally biased region" description="Basic residues" evidence="9">
    <location>
        <begin position="957"/>
        <end position="970"/>
    </location>
</feature>
<feature type="compositionally biased region" description="Acidic residues" evidence="9">
    <location>
        <begin position="940"/>
        <end position="951"/>
    </location>
</feature>
<dbReference type="GO" id="GO:0005524">
    <property type="term" value="F:ATP binding"/>
    <property type="evidence" value="ECO:0007669"/>
    <property type="project" value="UniProtKB-KW"/>
</dbReference>
<proteinExistence type="inferred from homology"/>
<keyword evidence="4" id="KW-0378">Hydrolase</keyword>
<dbReference type="InterPro" id="IPR027417">
    <property type="entry name" value="P-loop_NTPase"/>
</dbReference>
<feature type="compositionally biased region" description="Basic and acidic residues" evidence="9">
    <location>
        <begin position="186"/>
        <end position="198"/>
    </location>
</feature>
<evidence type="ECO:0000256" key="1">
    <source>
        <dbReference type="ARBA" id="ARBA00004123"/>
    </source>
</evidence>
<keyword evidence="6" id="KW-0067">ATP-binding</keyword>
<organism evidence="12 13">
    <name type="scientific">Hypothenemus hampei</name>
    <name type="common">Coffee berry borer</name>
    <dbReference type="NCBI Taxonomy" id="57062"/>
    <lineage>
        <taxon>Eukaryota</taxon>
        <taxon>Metazoa</taxon>
        <taxon>Ecdysozoa</taxon>
        <taxon>Arthropoda</taxon>
        <taxon>Hexapoda</taxon>
        <taxon>Insecta</taxon>
        <taxon>Pterygota</taxon>
        <taxon>Neoptera</taxon>
        <taxon>Endopterygota</taxon>
        <taxon>Coleoptera</taxon>
        <taxon>Polyphaga</taxon>
        <taxon>Cucujiformia</taxon>
        <taxon>Curculionidae</taxon>
        <taxon>Scolytinae</taxon>
        <taxon>Hypothenemus</taxon>
    </lineage>
</organism>